<dbReference type="SUPFAM" id="SSF52540">
    <property type="entry name" value="P-loop containing nucleoside triphosphate hydrolases"/>
    <property type="match status" value="1"/>
</dbReference>
<sequence length="179" mass="19346">MPMTRTTPLVVVMGVSGSGKSTVGRAVADRLDVDFVDGDDLHPEANVAKMAAGIALDDDDRFPWLEAIGEWLAAHESTGGAIACSALKRIYRDQLRRHAPDVEFLHLSGSQEVIAARQAARHGHFMPPSLLASQFATLEPLAADERGVVVDVDQSVDEIVQEYVDRAVASRPHPIPEES</sequence>
<dbReference type="PANTHER" id="PTHR43442">
    <property type="entry name" value="GLUCONOKINASE-RELATED"/>
    <property type="match status" value="1"/>
</dbReference>
<keyword evidence="8" id="KW-0311">Gluconate utilization</keyword>
<keyword evidence="6 10" id="KW-0418">Kinase</keyword>
<dbReference type="FunFam" id="3.40.50.300:FF:000522">
    <property type="entry name" value="Gluconokinase"/>
    <property type="match status" value="1"/>
</dbReference>
<dbReference type="GO" id="GO:0005524">
    <property type="term" value="F:ATP binding"/>
    <property type="evidence" value="ECO:0007669"/>
    <property type="project" value="UniProtKB-KW"/>
</dbReference>
<dbReference type="RefSeq" id="WP_245750052.1">
    <property type="nucleotide sequence ID" value="NZ_FOLB01000001.1"/>
</dbReference>
<dbReference type="EC" id="2.7.1.12" evidence="3 10"/>
<evidence type="ECO:0000256" key="5">
    <source>
        <dbReference type="ARBA" id="ARBA00022741"/>
    </source>
</evidence>
<evidence type="ECO:0000256" key="10">
    <source>
        <dbReference type="RuleBase" id="RU363066"/>
    </source>
</evidence>
<keyword evidence="5 10" id="KW-0547">Nucleotide-binding</keyword>
<reference evidence="11 12" key="1">
    <citation type="submission" date="2016-10" db="EMBL/GenBank/DDBJ databases">
        <authorList>
            <person name="de Groot N.N."/>
        </authorList>
    </citation>
    <scope>NUCLEOTIDE SEQUENCE [LARGE SCALE GENOMIC DNA]</scope>
    <source>
        <strain evidence="11 12">CGMCC 1.7056</strain>
    </source>
</reference>
<evidence type="ECO:0000256" key="4">
    <source>
        <dbReference type="ARBA" id="ARBA00022679"/>
    </source>
</evidence>
<comment type="catalytic activity">
    <reaction evidence="9 10">
        <text>D-gluconate + ATP = 6-phospho-D-gluconate + ADP + H(+)</text>
        <dbReference type="Rhea" id="RHEA:19433"/>
        <dbReference type="ChEBI" id="CHEBI:15378"/>
        <dbReference type="ChEBI" id="CHEBI:18391"/>
        <dbReference type="ChEBI" id="CHEBI:30616"/>
        <dbReference type="ChEBI" id="CHEBI:58759"/>
        <dbReference type="ChEBI" id="CHEBI:456216"/>
        <dbReference type="EC" id="2.7.1.12"/>
    </reaction>
</comment>
<dbReference type="AlphaFoldDB" id="A0A1I1DJ86"/>
<dbReference type="NCBIfam" id="TIGR01313">
    <property type="entry name" value="therm_gnt_kin"/>
    <property type="match status" value="1"/>
</dbReference>
<evidence type="ECO:0000256" key="9">
    <source>
        <dbReference type="ARBA" id="ARBA00048090"/>
    </source>
</evidence>
<name>A0A1I1DJ86_9ACTN</name>
<organism evidence="11 12">
    <name type="scientific">Nocardioides terrae</name>
    <dbReference type="NCBI Taxonomy" id="574651"/>
    <lineage>
        <taxon>Bacteria</taxon>
        <taxon>Bacillati</taxon>
        <taxon>Actinomycetota</taxon>
        <taxon>Actinomycetes</taxon>
        <taxon>Propionibacteriales</taxon>
        <taxon>Nocardioidaceae</taxon>
        <taxon>Nocardioides</taxon>
    </lineage>
</organism>
<dbReference type="Gene3D" id="3.40.50.300">
    <property type="entry name" value="P-loop containing nucleotide triphosphate hydrolases"/>
    <property type="match status" value="1"/>
</dbReference>
<dbReference type="Pfam" id="PF01202">
    <property type="entry name" value="SKI"/>
    <property type="match status" value="1"/>
</dbReference>
<dbReference type="InterPro" id="IPR031322">
    <property type="entry name" value="Shikimate/glucono_kinase"/>
</dbReference>
<dbReference type="STRING" id="574651.SAMN04487968_101163"/>
<proteinExistence type="inferred from homology"/>
<evidence type="ECO:0000313" key="12">
    <source>
        <dbReference type="Proteomes" id="UP000198832"/>
    </source>
</evidence>
<comment type="pathway">
    <text evidence="1">Carbohydrate acid metabolism.</text>
</comment>
<dbReference type="InterPro" id="IPR027417">
    <property type="entry name" value="P-loop_NTPase"/>
</dbReference>
<keyword evidence="4 10" id="KW-0808">Transferase</keyword>
<evidence type="ECO:0000313" key="11">
    <source>
        <dbReference type="EMBL" id="SFB72583.1"/>
    </source>
</evidence>
<evidence type="ECO:0000256" key="7">
    <source>
        <dbReference type="ARBA" id="ARBA00022840"/>
    </source>
</evidence>
<dbReference type="CDD" id="cd02021">
    <property type="entry name" value="GntK"/>
    <property type="match status" value="1"/>
</dbReference>
<keyword evidence="7 10" id="KW-0067">ATP-binding</keyword>
<dbReference type="PANTHER" id="PTHR43442:SF3">
    <property type="entry name" value="GLUCONOKINASE-RELATED"/>
    <property type="match status" value="1"/>
</dbReference>
<keyword evidence="12" id="KW-1185">Reference proteome</keyword>
<dbReference type="GO" id="GO:0046316">
    <property type="term" value="F:gluconokinase activity"/>
    <property type="evidence" value="ECO:0007669"/>
    <property type="project" value="UniProtKB-EC"/>
</dbReference>
<evidence type="ECO:0000256" key="3">
    <source>
        <dbReference type="ARBA" id="ARBA00012054"/>
    </source>
</evidence>
<evidence type="ECO:0000256" key="6">
    <source>
        <dbReference type="ARBA" id="ARBA00022777"/>
    </source>
</evidence>
<gene>
    <name evidence="11" type="ORF">SAMN04487968_101163</name>
</gene>
<evidence type="ECO:0000256" key="8">
    <source>
        <dbReference type="ARBA" id="ARBA00023064"/>
    </source>
</evidence>
<dbReference type="Proteomes" id="UP000198832">
    <property type="component" value="Unassembled WGS sequence"/>
</dbReference>
<dbReference type="GO" id="GO:0005737">
    <property type="term" value="C:cytoplasm"/>
    <property type="evidence" value="ECO:0007669"/>
    <property type="project" value="TreeGrafter"/>
</dbReference>
<evidence type="ECO:0000256" key="2">
    <source>
        <dbReference type="ARBA" id="ARBA00008420"/>
    </source>
</evidence>
<dbReference type="InterPro" id="IPR006001">
    <property type="entry name" value="Therm_gnt_kin"/>
</dbReference>
<accession>A0A1I1DJ86</accession>
<dbReference type="GO" id="GO:0019521">
    <property type="term" value="P:D-gluconate metabolic process"/>
    <property type="evidence" value="ECO:0007669"/>
    <property type="project" value="UniProtKB-KW"/>
</dbReference>
<comment type="similarity">
    <text evidence="2 10">Belongs to the gluconokinase GntK/GntV family.</text>
</comment>
<evidence type="ECO:0000256" key="1">
    <source>
        <dbReference type="ARBA" id="ARBA00004761"/>
    </source>
</evidence>
<dbReference type="EMBL" id="FOLB01000001">
    <property type="protein sequence ID" value="SFB72583.1"/>
    <property type="molecule type" value="Genomic_DNA"/>
</dbReference>
<protein>
    <recommendedName>
        <fullName evidence="3 10">Gluconokinase</fullName>
        <ecNumber evidence="3 10">2.7.1.12</ecNumber>
    </recommendedName>
</protein>